<dbReference type="Proteomes" id="UP000092445">
    <property type="component" value="Unassembled WGS sequence"/>
</dbReference>
<dbReference type="VEuPathDB" id="VectorBase:GPAI030558"/>
<evidence type="ECO:0000313" key="2">
    <source>
        <dbReference type="Proteomes" id="UP000092445"/>
    </source>
</evidence>
<evidence type="ECO:0000313" key="1">
    <source>
        <dbReference type="EnsemblMetazoa" id="GPAI030558-PA"/>
    </source>
</evidence>
<name>A0A1B0A0C7_GLOPL</name>
<organism evidence="1 2">
    <name type="scientific">Glossina pallidipes</name>
    <name type="common">Tsetse fly</name>
    <dbReference type="NCBI Taxonomy" id="7398"/>
    <lineage>
        <taxon>Eukaryota</taxon>
        <taxon>Metazoa</taxon>
        <taxon>Ecdysozoa</taxon>
        <taxon>Arthropoda</taxon>
        <taxon>Hexapoda</taxon>
        <taxon>Insecta</taxon>
        <taxon>Pterygota</taxon>
        <taxon>Neoptera</taxon>
        <taxon>Endopterygota</taxon>
        <taxon>Diptera</taxon>
        <taxon>Brachycera</taxon>
        <taxon>Muscomorpha</taxon>
        <taxon>Hippoboscoidea</taxon>
        <taxon>Glossinidae</taxon>
        <taxon>Glossina</taxon>
    </lineage>
</organism>
<dbReference type="AlphaFoldDB" id="A0A1B0A0C7"/>
<accession>A0A1B0A0C7</accession>
<keyword evidence="2" id="KW-1185">Reference proteome</keyword>
<proteinExistence type="predicted"/>
<reference evidence="1" key="2">
    <citation type="submission" date="2020-05" db="UniProtKB">
        <authorList>
            <consortium name="EnsemblMetazoa"/>
        </authorList>
    </citation>
    <scope>IDENTIFICATION</scope>
    <source>
        <strain evidence="1">IAEA</strain>
    </source>
</reference>
<sequence>MNHYNNTYVHLGGVSTPKKGLKKKEAANESSAAYETSTMPHSLFKSKPWLWFNELKASHRSRFS</sequence>
<protein>
    <submittedName>
        <fullName evidence="1">Uncharacterized protein</fullName>
    </submittedName>
</protein>
<dbReference type="EnsemblMetazoa" id="GPAI030558-RA">
    <property type="protein sequence ID" value="GPAI030558-PA"/>
    <property type="gene ID" value="GPAI030558"/>
</dbReference>
<reference evidence="2" key="1">
    <citation type="submission" date="2014-03" db="EMBL/GenBank/DDBJ databases">
        <authorList>
            <person name="Aksoy S."/>
            <person name="Warren W."/>
            <person name="Wilson R.K."/>
        </authorList>
    </citation>
    <scope>NUCLEOTIDE SEQUENCE [LARGE SCALE GENOMIC DNA]</scope>
    <source>
        <strain evidence="2">IAEA</strain>
    </source>
</reference>